<reference evidence="1 2" key="1">
    <citation type="journal article" date="2012" name="Genome Biol.">
        <title>Genome and low-iron response of an oceanic diatom adapted to chronic iron limitation.</title>
        <authorList>
            <person name="Lommer M."/>
            <person name="Specht M."/>
            <person name="Roy A.S."/>
            <person name="Kraemer L."/>
            <person name="Andreson R."/>
            <person name="Gutowska M.A."/>
            <person name="Wolf J."/>
            <person name="Bergner S.V."/>
            <person name="Schilhabel M.B."/>
            <person name="Klostermeier U.C."/>
            <person name="Beiko R.G."/>
            <person name="Rosenstiel P."/>
            <person name="Hippler M."/>
            <person name="Laroche J."/>
        </authorList>
    </citation>
    <scope>NUCLEOTIDE SEQUENCE [LARGE SCALE GENOMIC DNA]</scope>
    <source>
        <strain evidence="1 2">CCMP1005</strain>
    </source>
</reference>
<evidence type="ECO:0000313" key="2">
    <source>
        <dbReference type="Proteomes" id="UP000266841"/>
    </source>
</evidence>
<protein>
    <submittedName>
        <fullName evidence="1">Uncharacterized protein</fullName>
    </submittedName>
</protein>
<accession>K0TGH2</accession>
<evidence type="ECO:0000313" key="1">
    <source>
        <dbReference type="EMBL" id="EJK77843.1"/>
    </source>
</evidence>
<proteinExistence type="predicted"/>
<comment type="caution">
    <text evidence="1">The sequence shown here is derived from an EMBL/GenBank/DDBJ whole genome shotgun (WGS) entry which is preliminary data.</text>
</comment>
<name>K0TGH2_THAOC</name>
<sequence length="306" mass="34089">MSAQSSVKSETLSYLSSYEEMVKSQDREFSASKEYLTVVFKMLKRLGRSRRCRSSNEGTSSGLLSYLEIRRCLLRLGQDWSRSVGAEDCHDYDDESVSGLSVFSAGSFNSTSALAGTNTANAETSYDVISTDSQLMMLLRSLVELEERHRASRKMTTTVPNRLDEGLYLPDFVLSYKVIVEGLNSMKSSHSSGESGGYPKSLLLRLRGRTEGSLRPFFSPSWNMYAGHTEEQKQEGGHLPEKSTDVSKLLRSKDSTLTSIMEEQKLELEALATTIEELKEDGGNARDFLERETTLWLTMLLTGGAS</sequence>
<keyword evidence="2" id="KW-1185">Reference proteome</keyword>
<dbReference type="AlphaFoldDB" id="K0TGH2"/>
<organism evidence="1 2">
    <name type="scientific">Thalassiosira oceanica</name>
    <name type="common">Marine diatom</name>
    <dbReference type="NCBI Taxonomy" id="159749"/>
    <lineage>
        <taxon>Eukaryota</taxon>
        <taxon>Sar</taxon>
        <taxon>Stramenopiles</taxon>
        <taxon>Ochrophyta</taxon>
        <taxon>Bacillariophyta</taxon>
        <taxon>Coscinodiscophyceae</taxon>
        <taxon>Thalassiosirophycidae</taxon>
        <taxon>Thalassiosirales</taxon>
        <taxon>Thalassiosiraceae</taxon>
        <taxon>Thalassiosira</taxon>
    </lineage>
</organism>
<dbReference type="Proteomes" id="UP000266841">
    <property type="component" value="Unassembled WGS sequence"/>
</dbReference>
<gene>
    <name evidence="1" type="ORF">THAOC_00298</name>
</gene>
<dbReference type="EMBL" id="AGNL01000335">
    <property type="protein sequence ID" value="EJK77843.1"/>
    <property type="molecule type" value="Genomic_DNA"/>
</dbReference>